<dbReference type="PANTHER" id="PTHR31286">
    <property type="entry name" value="GLYCINE-RICH CELL WALL STRUCTURAL PROTEIN 1.8-LIKE"/>
    <property type="match status" value="1"/>
</dbReference>
<comment type="caution">
    <text evidence="2">The sequence shown here is derived from an EMBL/GenBank/DDBJ whole genome shotgun (WGS) entry which is preliminary data.</text>
</comment>
<dbReference type="Pfam" id="PF14111">
    <property type="entry name" value="DUF4283"/>
    <property type="match status" value="1"/>
</dbReference>
<dbReference type="PANTHER" id="PTHR31286:SF148">
    <property type="entry name" value="DUF4283 DOMAIN-CONTAINING PROTEIN"/>
    <property type="match status" value="1"/>
</dbReference>
<evidence type="ECO:0000313" key="2">
    <source>
        <dbReference type="EMBL" id="KAL1199586.1"/>
    </source>
</evidence>
<reference evidence="2 3" key="1">
    <citation type="submission" date="2024-04" db="EMBL/GenBank/DDBJ databases">
        <title>Genome assembly C_amara_ONT_v2.</title>
        <authorList>
            <person name="Yant L."/>
            <person name="Moore C."/>
            <person name="Slenker M."/>
        </authorList>
    </citation>
    <scope>NUCLEOTIDE SEQUENCE [LARGE SCALE GENOMIC DNA]</scope>
    <source>
        <tissue evidence="2">Leaf</tissue>
    </source>
</reference>
<protein>
    <recommendedName>
        <fullName evidence="1">DUF4283 domain-containing protein</fullName>
    </recommendedName>
</protein>
<organism evidence="2 3">
    <name type="scientific">Cardamine amara subsp. amara</name>
    <dbReference type="NCBI Taxonomy" id="228776"/>
    <lineage>
        <taxon>Eukaryota</taxon>
        <taxon>Viridiplantae</taxon>
        <taxon>Streptophyta</taxon>
        <taxon>Embryophyta</taxon>
        <taxon>Tracheophyta</taxon>
        <taxon>Spermatophyta</taxon>
        <taxon>Magnoliopsida</taxon>
        <taxon>eudicotyledons</taxon>
        <taxon>Gunneridae</taxon>
        <taxon>Pentapetalae</taxon>
        <taxon>rosids</taxon>
        <taxon>malvids</taxon>
        <taxon>Brassicales</taxon>
        <taxon>Brassicaceae</taxon>
        <taxon>Cardamineae</taxon>
        <taxon>Cardamine</taxon>
    </lineage>
</organism>
<dbReference type="AlphaFoldDB" id="A0ABD0ZY95"/>
<feature type="domain" description="DUF4283" evidence="1">
    <location>
        <begin position="85"/>
        <end position="165"/>
    </location>
</feature>
<evidence type="ECO:0000313" key="3">
    <source>
        <dbReference type="Proteomes" id="UP001558713"/>
    </source>
</evidence>
<keyword evidence="3" id="KW-1185">Reference proteome</keyword>
<name>A0ABD0ZY95_CARAN</name>
<evidence type="ECO:0000259" key="1">
    <source>
        <dbReference type="Pfam" id="PF14111"/>
    </source>
</evidence>
<proteinExistence type="predicted"/>
<accession>A0ABD0ZY95</accession>
<dbReference type="InterPro" id="IPR040256">
    <property type="entry name" value="At4g02000-like"/>
</dbReference>
<dbReference type="InterPro" id="IPR025558">
    <property type="entry name" value="DUF4283"/>
</dbReference>
<gene>
    <name evidence="2" type="ORF">V5N11_019528</name>
</gene>
<dbReference type="EMBL" id="JBANAX010000639">
    <property type="protein sequence ID" value="KAL1199586.1"/>
    <property type="molecule type" value="Genomic_DNA"/>
</dbReference>
<dbReference type="Proteomes" id="UP001558713">
    <property type="component" value="Unassembled WGS sequence"/>
</dbReference>
<sequence>MLCRMKENLTHITGGCGLSAEIVAPSKAPQQGSQSHVVTSSSVVSWLNIVYAKKYLKKYDLDIVNQTGVNSVVALPEIFKDTFPLWEDFFIGRFLATNPHVAKIHAIVNKIWAMGDRSQMIEVFEVNSTTMKFQISNPEIRNRVLRRGLWNLADIPLVMSKWTPLVEESSVEVKTVPLWVHLKNVPMDMYS</sequence>